<name>M5R7W3_9BACT</name>
<evidence type="ECO:0000313" key="2">
    <source>
        <dbReference type="Proteomes" id="UP000011991"/>
    </source>
</evidence>
<gene>
    <name evidence="1" type="ORF">RMSM_07597</name>
</gene>
<sequence>MKSSPLPTFGLSSSIGGLNRDRFVGVHWRFSVRSSWSAAMPCATAASLPWRPIPRRSPVFAVPSANPAWVRLAPPEMGRELKIQTSFPSVERVCLSSWRFNRGSDGVVTSLASVKRHAPSVFQRCLHTSFPIRKSDKLPLVFGKTARQTRMEDNHVLNLNPHKTMRCLAGILTPAEISKIQDEINANAIQLMRLADAHLRFAKSASGQLSWRQRVSRGYYSCYSASKAVRLAVQGTYDTDVKDHKQIGDLPAGFPNRQTWKDLLTKFRADRNIADYDHSETENALELPSTQYLDEATAFIAEAKAFLRDRGVL</sequence>
<dbReference type="Gene3D" id="1.20.120.330">
    <property type="entry name" value="Nucleotidyltransferases domain 2"/>
    <property type="match status" value="1"/>
</dbReference>
<accession>M5R7W3</accession>
<organism evidence="1 2">
    <name type="scientific">Rhodopirellula maiorica SM1</name>
    <dbReference type="NCBI Taxonomy" id="1265738"/>
    <lineage>
        <taxon>Bacteria</taxon>
        <taxon>Pseudomonadati</taxon>
        <taxon>Planctomycetota</taxon>
        <taxon>Planctomycetia</taxon>
        <taxon>Pirellulales</taxon>
        <taxon>Pirellulaceae</taxon>
        <taxon>Novipirellula</taxon>
    </lineage>
</organism>
<proteinExistence type="predicted"/>
<evidence type="ECO:0008006" key="3">
    <source>
        <dbReference type="Google" id="ProtNLM"/>
    </source>
</evidence>
<comment type="caution">
    <text evidence="1">The sequence shown here is derived from an EMBL/GenBank/DDBJ whole genome shotgun (WGS) entry which is preliminary data.</text>
</comment>
<keyword evidence="2" id="KW-1185">Reference proteome</keyword>
<dbReference type="EMBL" id="ANOG01001082">
    <property type="protein sequence ID" value="EMI15475.1"/>
    <property type="molecule type" value="Genomic_DNA"/>
</dbReference>
<protein>
    <recommendedName>
        <fullName evidence="3">HEPN domain-containing protein</fullName>
    </recommendedName>
</protein>
<reference evidence="1 2" key="1">
    <citation type="journal article" date="2013" name="Mar. Genomics">
        <title>Expression of sulfatases in Rhodopirellula baltica and the diversity of sulfatases in the genus Rhodopirellula.</title>
        <authorList>
            <person name="Wegner C.E."/>
            <person name="Richter-Heitmann T."/>
            <person name="Klindworth A."/>
            <person name="Klockow C."/>
            <person name="Richter M."/>
            <person name="Achstetter T."/>
            <person name="Glockner F.O."/>
            <person name="Harder J."/>
        </authorList>
    </citation>
    <scope>NUCLEOTIDE SEQUENCE [LARGE SCALE GENOMIC DNA]</scope>
    <source>
        <strain evidence="1 2">SM1</strain>
    </source>
</reference>
<dbReference type="Proteomes" id="UP000011991">
    <property type="component" value="Unassembled WGS sequence"/>
</dbReference>
<dbReference type="PATRIC" id="fig|1265738.3.peg.7584"/>
<dbReference type="AlphaFoldDB" id="M5R7W3"/>
<evidence type="ECO:0000313" key="1">
    <source>
        <dbReference type="EMBL" id="EMI15475.1"/>
    </source>
</evidence>